<feature type="domain" description="N-acetyltransferase" evidence="1">
    <location>
        <begin position="7"/>
        <end position="201"/>
    </location>
</feature>
<reference evidence="2 3" key="1">
    <citation type="submission" date="2016-04" db="EMBL/GenBank/DDBJ databases">
        <title>Multiple horizontal gene transfer events from other fungi enriched the ability of the initially mycotrophic fungus Trichoderma (Ascomycota) to feed on dead plant biomass.</title>
        <authorList>
            <person name="Atanasova L."/>
            <person name="Chenthamara K."/>
            <person name="Zhang J."/>
            <person name="Grujic M."/>
            <person name="Henrissat B."/>
            <person name="Kuo A."/>
            <person name="Aertz A."/>
            <person name="Salamov A."/>
            <person name="Lipzen A."/>
            <person name="Labutti K."/>
            <person name="Barry K."/>
            <person name="Miao Y."/>
            <person name="Rahimi M.J."/>
            <person name="Shen Q."/>
            <person name="Grigoriev I.V."/>
            <person name="Kubicek C.P."/>
            <person name="Druzhinina I.S."/>
        </authorList>
    </citation>
    <scope>NUCLEOTIDE SEQUENCE [LARGE SCALE GENOMIC DNA]</scope>
    <source>
        <strain evidence="2 3">NJAU 4742</strain>
    </source>
</reference>
<evidence type="ECO:0000259" key="1">
    <source>
        <dbReference type="PROSITE" id="PS51186"/>
    </source>
</evidence>
<comment type="caution">
    <text evidence="2">The sequence shown here is derived from an EMBL/GenBank/DDBJ whole genome shotgun (WGS) entry which is preliminary data.</text>
</comment>
<accession>A0A1T3CRN1</accession>
<dbReference type="PROSITE" id="PS51186">
    <property type="entry name" value="GNAT"/>
    <property type="match status" value="1"/>
</dbReference>
<name>A0A1T3CRN1_9HYPO</name>
<evidence type="ECO:0000313" key="3">
    <source>
        <dbReference type="Proteomes" id="UP000191004"/>
    </source>
</evidence>
<dbReference type="InterPro" id="IPR016181">
    <property type="entry name" value="Acyl_CoA_acyltransferase"/>
</dbReference>
<dbReference type="GO" id="GO:0016747">
    <property type="term" value="F:acyltransferase activity, transferring groups other than amino-acyl groups"/>
    <property type="evidence" value="ECO:0007669"/>
    <property type="project" value="InterPro"/>
</dbReference>
<dbReference type="EMBL" id="LVVK01000007">
    <property type="protein sequence ID" value="OPB43749.1"/>
    <property type="molecule type" value="Genomic_DNA"/>
</dbReference>
<protein>
    <recommendedName>
        <fullName evidence="1">N-acetyltransferase domain-containing protein</fullName>
    </recommendedName>
</protein>
<sequence length="205" mass="22800">MAIDAQIRVEPATVADVPELIELVNEGLNPEGDYNIYPHNAHGAKYATDVFEALLKADNSRVKLLVVRDAEGYPIATGTVYNIAAGDVFTSVWNDWGIPLQRGMKQEVLDKLFGAWTKRHNKLMGNQPRVFVEALVTRNTWQKRGCATAILAEADKIADEIDVPLFLDGAVPEFYKRRGYSELLNDSGVEASAVPMLRKKKSERV</sequence>
<dbReference type="AlphaFoldDB" id="A0A1T3CRN1"/>
<dbReference type="SUPFAM" id="SSF55729">
    <property type="entry name" value="Acyl-CoA N-acyltransferases (Nat)"/>
    <property type="match status" value="1"/>
</dbReference>
<evidence type="ECO:0000313" key="2">
    <source>
        <dbReference type="EMBL" id="OPB43749.1"/>
    </source>
</evidence>
<dbReference type="InterPro" id="IPR000182">
    <property type="entry name" value="GNAT_dom"/>
</dbReference>
<gene>
    <name evidence="2" type="ORF">A0O28_0020670</name>
</gene>
<dbReference type="Proteomes" id="UP000191004">
    <property type="component" value="Unassembled WGS sequence"/>
</dbReference>
<dbReference type="Gene3D" id="3.40.630.30">
    <property type="match status" value="1"/>
</dbReference>
<dbReference type="OrthoDB" id="2115692at2759"/>
<keyword evidence="3" id="KW-1185">Reference proteome</keyword>
<proteinExistence type="predicted"/>
<organism evidence="2 3">
    <name type="scientific">Trichoderma guizhouense</name>
    <dbReference type="NCBI Taxonomy" id="1491466"/>
    <lineage>
        <taxon>Eukaryota</taxon>
        <taxon>Fungi</taxon>
        <taxon>Dikarya</taxon>
        <taxon>Ascomycota</taxon>
        <taxon>Pezizomycotina</taxon>
        <taxon>Sordariomycetes</taxon>
        <taxon>Hypocreomycetidae</taxon>
        <taxon>Hypocreales</taxon>
        <taxon>Hypocreaceae</taxon>
        <taxon>Trichoderma</taxon>
    </lineage>
</organism>